<dbReference type="EMBL" id="GBRH01263425">
    <property type="protein sequence ID" value="JAD34470.1"/>
    <property type="molecule type" value="Transcribed_RNA"/>
</dbReference>
<sequence length="29" mass="3243">MKILIIFVLPTYSEDLAMSNISTLLSLTD</sequence>
<name>A0A0A8ZCJ5_ARUDO</name>
<organism evidence="1">
    <name type="scientific">Arundo donax</name>
    <name type="common">Giant reed</name>
    <name type="synonym">Donax arundinaceus</name>
    <dbReference type="NCBI Taxonomy" id="35708"/>
    <lineage>
        <taxon>Eukaryota</taxon>
        <taxon>Viridiplantae</taxon>
        <taxon>Streptophyta</taxon>
        <taxon>Embryophyta</taxon>
        <taxon>Tracheophyta</taxon>
        <taxon>Spermatophyta</taxon>
        <taxon>Magnoliopsida</taxon>
        <taxon>Liliopsida</taxon>
        <taxon>Poales</taxon>
        <taxon>Poaceae</taxon>
        <taxon>PACMAD clade</taxon>
        <taxon>Arundinoideae</taxon>
        <taxon>Arundineae</taxon>
        <taxon>Arundo</taxon>
    </lineage>
</organism>
<proteinExistence type="predicted"/>
<evidence type="ECO:0000313" key="1">
    <source>
        <dbReference type="EMBL" id="JAD34470.1"/>
    </source>
</evidence>
<dbReference type="AlphaFoldDB" id="A0A0A8ZCJ5"/>
<reference evidence="1" key="2">
    <citation type="journal article" date="2015" name="Data Brief">
        <title>Shoot transcriptome of the giant reed, Arundo donax.</title>
        <authorList>
            <person name="Barrero R.A."/>
            <person name="Guerrero F.D."/>
            <person name="Moolhuijzen P."/>
            <person name="Goolsby J.A."/>
            <person name="Tidwell J."/>
            <person name="Bellgard S.E."/>
            <person name="Bellgard M.I."/>
        </authorList>
    </citation>
    <scope>NUCLEOTIDE SEQUENCE</scope>
    <source>
        <tissue evidence="1">Shoot tissue taken approximately 20 cm above the soil surface</tissue>
    </source>
</reference>
<accession>A0A0A8ZCJ5</accession>
<reference evidence="1" key="1">
    <citation type="submission" date="2014-09" db="EMBL/GenBank/DDBJ databases">
        <authorList>
            <person name="Magalhaes I.L.F."/>
            <person name="Oliveira U."/>
            <person name="Santos F.R."/>
            <person name="Vidigal T.H.D.A."/>
            <person name="Brescovit A.D."/>
            <person name="Santos A.J."/>
        </authorList>
    </citation>
    <scope>NUCLEOTIDE SEQUENCE</scope>
    <source>
        <tissue evidence="1">Shoot tissue taken approximately 20 cm above the soil surface</tissue>
    </source>
</reference>
<protein>
    <submittedName>
        <fullName evidence="1">Uncharacterized protein</fullName>
    </submittedName>
</protein>